<dbReference type="Proteomes" id="UP000512167">
    <property type="component" value="Chromosome"/>
</dbReference>
<dbReference type="Gene3D" id="3.40.50.300">
    <property type="entry name" value="P-loop containing nucleotide triphosphate hydrolases"/>
    <property type="match status" value="1"/>
</dbReference>
<feature type="domain" description="4Fe-4S ferredoxin-type" evidence="4">
    <location>
        <begin position="85"/>
        <end position="114"/>
    </location>
</feature>
<protein>
    <submittedName>
        <fullName evidence="5">4Fe-4S binding protein</fullName>
    </submittedName>
</protein>
<gene>
    <name evidence="5" type="ORF">HF295_07460</name>
</gene>
<dbReference type="GO" id="GO:0046872">
    <property type="term" value="F:metal ion binding"/>
    <property type="evidence" value="ECO:0007669"/>
    <property type="project" value="UniProtKB-KW"/>
</dbReference>
<evidence type="ECO:0000313" key="6">
    <source>
        <dbReference type="Proteomes" id="UP000512167"/>
    </source>
</evidence>
<dbReference type="InterPro" id="IPR027417">
    <property type="entry name" value="P-loop_NTPase"/>
</dbReference>
<keyword evidence="2" id="KW-0408">Iron</keyword>
<proteinExistence type="predicted"/>
<dbReference type="GO" id="GO:0051536">
    <property type="term" value="F:iron-sulfur cluster binding"/>
    <property type="evidence" value="ECO:0007669"/>
    <property type="project" value="UniProtKB-KW"/>
</dbReference>
<organism evidence="5 6">
    <name type="scientific">Hujiaoplasma nucleasis</name>
    <dbReference type="NCBI Taxonomy" id="2725268"/>
    <lineage>
        <taxon>Bacteria</taxon>
        <taxon>Bacillati</taxon>
        <taxon>Mycoplasmatota</taxon>
        <taxon>Mollicutes</taxon>
        <taxon>Candidatus Izemoplasmatales</taxon>
        <taxon>Hujiaoplasmataceae</taxon>
        <taxon>Hujiaoplasma</taxon>
    </lineage>
</organism>
<dbReference type="InterPro" id="IPR017900">
    <property type="entry name" value="4Fe4S_Fe_S_CS"/>
</dbReference>
<dbReference type="KEGG" id="tbk:HF295_07460"/>
<evidence type="ECO:0000259" key="4">
    <source>
        <dbReference type="PROSITE" id="PS51379"/>
    </source>
</evidence>
<dbReference type="Pfam" id="PF00037">
    <property type="entry name" value="Fer4"/>
    <property type="match status" value="2"/>
</dbReference>
<dbReference type="Gene3D" id="3.30.70.20">
    <property type="match status" value="1"/>
</dbReference>
<keyword evidence="6" id="KW-1185">Reference proteome</keyword>
<accession>A0A7L6N3E2</accession>
<evidence type="ECO:0000256" key="3">
    <source>
        <dbReference type="ARBA" id="ARBA00023014"/>
    </source>
</evidence>
<dbReference type="EMBL" id="CP051151">
    <property type="protein sequence ID" value="QLY40693.1"/>
    <property type="molecule type" value="Genomic_DNA"/>
</dbReference>
<dbReference type="InterPro" id="IPR002586">
    <property type="entry name" value="CobQ/CobB/MinD/ParA_Nub-bd_dom"/>
</dbReference>
<dbReference type="PANTHER" id="PTHR43063">
    <property type="entry name" value="4FE-4S CLUSTER CONTAINING PARA FAMILY ATPASE PROTEIN"/>
    <property type="match status" value="1"/>
</dbReference>
<reference evidence="5 6" key="1">
    <citation type="submission" date="2020-04" db="EMBL/GenBank/DDBJ databases">
        <authorList>
            <person name="Zheng R.K."/>
            <person name="Sun C.M."/>
        </authorList>
    </citation>
    <scope>NUCLEOTIDE SEQUENCE [LARGE SCALE GENOMIC DNA]</scope>
    <source>
        <strain evidence="6">zrk29</strain>
    </source>
</reference>
<keyword evidence="3" id="KW-0411">Iron-sulfur</keyword>
<evidence type="ECO:0000256" key="2">
    <source>
        <dbReference type="ARBA" id="ARBA00023004"/>
    </source>
</evidence>
<dbReference type="RefSeq" id="WP_312031540.1">
    <property type="nucleotide sequence ID" value="NZ_CP051151.1"/>
</dbReference>
<name>A0A7L6N3E2_9MOLU</name>
<evidence type="ECO:0000256" key="1">
    <source>
        <dbReference type="ARBA" id="ARBA00022723"/>
    </source>
</evidence>
<feature type="domain" description="4Fe-4S ferredoxin-type" evidence="4">
    <location>
        <begin position="56"/>
        <end position="80"/>
    </location>
</feature>
<dbReference type="SUPFAM" id="SSF52540">
    <property type="entry name" value="P-loop containing nucleoside triphosphate hydrolases"/>
    <property type="match status" value="1"/>
</dbReference>
<dbReference type="PROSITE" id="PS51379">
    <property type="entry name" value="4FE4S_FER_2"/>
    <property type="match status" value="2"/>
</dbReference>
<dbReference type="Pfam" id="PF01656">
    <property type="entry name" value="CbiA"/>
    <property type="match status" value="1"/>
</dbReference>
<sequence length="275" mass="30324">MQVAILSGKGGAGKTLLAVNLINLMNGSVFLDCDVEEPNGVFYFSDHFVQEPIYNLVPKVNDDLCIHCHQCLDACQYNALIDFLGNVKVLPNLCHSCGACHLVCPSKAISERDELIGWINHAQVDQHHIYGGQLKIGKETGVKIIESLLEKVDSSVDSVIDCPPGNGCSVMESIGQADLCVLVAEPTVFGLNNLKMVYELTKVFNKKSAIVINKVDHNAQVIEDFASEYQIPIIGKIPFNKELALANSNLEMVSQSKFRSLFEEILHEIRKQVKL</sequence>
<evidence type="ECO:0000313" key="5">
    <source>
        <dbReference type="EMBL" id="QLY40693.1"/>
    </source>
</evidence>
<dbReference type="AlphaFoldDB" id="A0A7L6N3E2"/>
<dbReference type="SUPFAM" id="SSF54862">
    <property type="entry name" value="4Fe-4S ferredoxins"/>
    <property type="match status" value="1"/>
</dbReference>
<dbReference type="InterPro" id="IPR017896">
    <property type="entry name" value="4Fe4S_Fe-S-bd"/>
</dbReference>
<keyword evidence="1" id="KW-0479">Metal-binding</keyword>
<dbReference type="PANTHER" id="PTHR43063:SF1">
    <property type="entry name" value="4FE-4S CLUSTER CONTAINING PARA FAMILY ATPASE PROTEIN"/>
    <property type="match status" value="1"/>
</dbReference>
<dbReference type="PROSITE" id="PS00198">
    <property type="entry name" value="4FE4S_FER_1"/>
    <property type="match status" value="1"/>
</dbReference>